<evidence type="ECO:0000256" key="1">
    <source>
        <dbReference type="SAM" id="MobiDB-lite"/>
    </source>
</evidence>
<keyword evidence="3" id="KW-1185">Reference proteome</keyword>
<accession>A0AAV7KSU2</accession>
<sequence>MRTQRCSRAHEPAHAGIILSARAPNGKTSTAQLLSNPLAHFSRAYLQEVDRSKKMAFASEQETRRSDSDCG</sequence>
<gene>
    <name evidence="2" type="ORF">NDU88_002701</name>
</gene>
<dbReference type="AlphaFoldDB" id="A0AAV7KSU2"/>
<proteinExistence type="predicted"/>
<organism evidence="2 3">
    <name type="scientific">Pleurodeles waltl</name>
    <name type="common">Iberian ribbed newt</name>
    <dbReference type="NCBI Taxonomy" id="8319"/>
    <lineage>
        <taxon>Eukaryota</taxon>
        <taxon>Metazoa</taxon>
        <taxon>Chordata</taxon>
        <taxon>Craniata</taxon>
        <taxon>Vertebrata</taxon>
        <taxon>Euteleostomi</taxon>
        <taxon>Amphibia</taxon>
        <taxon>Batrachia</taxon>
        <taxon>Caudata</taxon>
        <taxon>Salamandroidea</taxon>
        <taxon>Salamandridae</taxon>
        <taxon>Pleurodelinae</taxon>
        <taxon>Pleurodeles</taxon>
    </lineage>
</organism>
<evidence type="ECO:0000313" key="3">
    <source>
        <dbReference type="Proteomes" id="UP001066276"/>
    </source>
</evidence>
<protein>
    <submittedName>
        <fullName evidence="2">Uncharacterized protein</fullName>
    </submittedName>
</protein>
<evidence type="ECO:0000313" key="2">
    <source>
        <dbReference type="EMBL" id="KAJ1082536.1"/>
    </source>
</evidence>
<name>A0AAV7KSU2_PLEWA</name>
<comment type="caution">
    <text evidence="2">The sequence shown here is derived from an EMBL/GenBank/DDBJ whole genome shotgun (WGS) entry which is preliminary data.</text>
</comment>
<feature type="region of interest" description="Disordered" evidence="1">
    <location>
        <begin position="1"/>
        <end position="22"/>
    </location>
</feature>
<dbReference type="Proteomes" id="UP001066276">
    <property type="component" value="Chromosome 12"/>
</dbReference>
<dbReference type="EMBL" id="JANPWB010000016">
    <property type="protein sequence ID" value="KAJ1082536.1"/>
    <property type="molecule type" value="Genomic_DNA"/>
</dbReference>
<reference evidence="2" key="1">
    <citation type="journal article" date="2022" name="bioRxiv">
        <title>Sequencing and chromosome-scale assembly of the giantPleurodeles waltlgenome.</title>
        <authorList>
            <person name="Brown T."/>
            <person name="Elewa A."/>
            <person name="Iarovenko S."/>
            <person name="Subramanian E."/>
            <person name="Araus A.J."/>
            <person name="Petzold A."/>
            <person name="Susuki M."/>
            <person name="Suzuki K.-i.T."/>
            <person name="Hayashi T."/>
            <person name="Toyoda A."/>
            <person name="Oliveira C."/>
            <person name="Osipova E."/>
            <person name="Leigh N.D."/>
            <person name="Simon A."/>
            <person name="Yun M.H."/>
        </authorList>
    </citation>
    <scope>NUCLEOTIDE SEQUENCE</scope>
    <source>
        <strain evidence="2">20211129_DDA</strain>
        <tissue evidence="2">Liver</tissue>
    </source>
</reference>